<accession>A0A2I0ILT4</accession>
<comment type="caution">
    <text evidence="1">The sequence shown here is derived from an EMBL/GenBank/DDBJ whole genome shotgun (WGS) entry which is preliminary data.</text>
</comment>
<organism evidence="1 2">
    <name type="scientific">Punica granatum</name>
    <name type="common">Pomegranate</name>
    <dbReference type="NCBI Taxonomy" id="22663"/>
    <lineage>
        <taxon>Eukaryota</taxon>
        <taxon>Viridiplantae</taxon>
        <taxon>Streptophyta</taxon>
        <taxon>Embryophyta</taxon>
        <taxon>Tracheophyta</taxon>
        <taxon>Spermatophyta</taxon>
        <taxon>Magnoliopsida</taxon>
        <taxon>eudicotyledons</taxon>
        <taxon>Gunneridae</taxon>
        <taxon>Pentapetalae</taxon>
        <taxon>rosids</taxon>
        <taxon>malvids</taxon>
        <taxon>Myrtales</taxon>
        <taxon>Lythraceae</taxon>
        <taxon>Punica</taxon>
    </lineage>
</organism>
<proteinExistence type="predicted"/>
<dbReference type="Proteomes" id="UP000233551">
    <property type="component" value="Unassembled WGS sequence"/>
</dbReference>
<dbReference type="EMBL" id="PGOL01002817">
    <property type="protein sequence ID" value="PKI44957.1"/>
    <property type="molecule type" value="Genomic_DNA"/>
</dbReference>
<evidence type="ECO:0000313" key="1">
    <source>
        <dbReference type="EMBL" id="PKI44957.1"/>
    </source>
</evidence>
<gene>
    <name evidence="1" type="ORF">CRG98_034652</name>
</gene>
<name>A0A2I0ILT4_PUNGR</name>
<dbReference type="AlphaFoldDB" id="A0A2I0ILT4"/>
<reference evidence="1 2" key="1">
    <citation type="submission" date="2017-11" db="EMBL/GenBank/DDBJ databases">
        <title>De-novo sequencing of pomegranate (Punica granatum L.) genome.</title>
        <authorList>
            <person name="Akparov Z."/>
            <person name="Amiraslanov A."/>
            <person name="Hajiyeva S."/>
            <person name="Abbasov M."/>
            <person name="Kaur K."/>
            <person name="Hamwieh A."/>
            <person name="Solovyev V."/>
            <person name="Salamov A."/>
            <person name="Braich B."/>
            <person name="Kosarev P."/>
            <person name="Mahmoud A."/>
            <person name="Hajiyev E."/>
            <person name="Babayeva S."/>
            <person name="Izzatullayeva V."/>
            <person name="Mammadov A."/>
            <person name="Mammadov A."/>
            <person name="Sharifova S."/>
            <person name="Ojaghi J."/>
            <person name="Eynullazada K."/>
            <person name="Bayramov B."/>
            <person name="Abdulazimova A."/>
            <person name="Shahmuradov I."/>
        </authorList>
    </citation>
    <scope>NUCLEOTIDE SEQUENCE [LARGE SCALE GENOMIC DNA]</scope>
    <source>
        <strain evidence="2">cv. AG2017</strain>
        <tissue evidence="1">Leaf</tissue>
    </source>
</reference>
<evidence type="ECO:0000313" key="2">
    <source>
        <dbReference type="Proteomes" id="UP000233551"/>
    </source>
</evidence>
<sequence length="121" mass="13650">MYVGEDRELLVGGGAGWDADPTGGEAAFVPGIVGGMRFEGFRVMGANRASSLEENADSYKTLSIIKPQTACKVFMPQTVGRFRWRLSRRPSKMGEEALRHLKWEFVFGHTTWWEQWAHTGR</sequence>
<protein>
    <submittedName>
        <fullName evidence="1">Uncharacterized protein</fullName>
    </submittedName>
</protein>
<keyword evidence="2" id="KW-1185">Reference proteome</keyword>